<keyword evidence="1" id="KW-0255">Endonuclease</keyword>
<keyword evidence="1" id="KW-0378">Hydrolase</keyword>
<dbReference type="Gene3D" id="3.20.20.140">
    <property type="entry name" value="Metal-dependent hydrolases"/>
    <property type="match status" value="1"/>
</dbReference>
<dbReference type="Proteomes" id="UP001596113">
    <property type="component" value="Unassembled WGS sequence"/>
</dbReference>
<gene>
    <name evidence="1" type="ORF">ACFPOF_14205</name>
</gene>
<dbReference type="PANTHER" id="PTHR40084:SF1">
    <property type="entry name" value="PHOSPHOTRANSFERASE"/>
    <property type="match status" value="1"/>
</dbReference>
<dbReference type="Pfam" id="PF13263">
    <property type="entry name" value="PHP_C"/>
    <property type="match status" value="1"/>
</dbReference>
<keyword evidence="2" id="KW-1185">Reference proteome</keyword>
<dbReference type="PANTHER" id="PTHR40084">
    <property type="entry name" value="PHOSPHOHYDROLASE, PHP FAMILY"/>
    <property type="match status" value="1"/>
</dbReference>
<dbReference type="GO" id="GO:0004519">
    <property type="term" value="F:endonuclease activity"/>
    <property type="evidence" value="ECO:0007669"/>
    <property type="project" value="UniProtKB-KW"/>
</dbReference>
<proteinExistence type="predicted"/>
<dbReference type="SUPFAM" id="SSF89550">
    <property type="entry name" value="PHP domain-like"/>
    <property type="match status" value="1"/>
</dbReference>
<sequence>MRREDAAGGLRVALAHIDGLVLMRGDTSETDVAQTLGPVFADLHVHIGRSQDGKPVKISGSKDLTFSNIAREASERKGIELVGVIDCHSPAVQAEMEACLASGDMQEVEGGGIRYRRTTIVPGIEMEVKEEGGGPFHLLGYLPTLAAMKEWTAWLKPRVTNISLSSQRVRASARELQRELLDRGGLLVPAHVFTPHRGLLGCSADRLSDRLDLDGIAAVELGLSADTAMAGTLSQLDAIPFLTNSDAHSVGMIGRECNELLLAEPSFAEFAKALKGADGRHIVANYGLHPRLGKYHTTYCRGCGKAVSSAEATTGGCPFCGSHKLVRGVEGRISQLADRKAAPSEVRRPPYRAHVPLSFFPGIGPATREKLFTEAGTEMDVLHRLPESLIASVAGSKAAALIIAAREGRLDFVAGNGGTYGAIVLS</sequence>
<accession>A0ABW0HTK1</accession>
<organism evidence="1 2">
    <name type="scientific">Cohnella soli</name>
    <dbReference type="NCBI Taxonomy" id="425005"/>
    <lineage>
        <taxon>Bacteria</taxon>
        <taxon>Bacillati</taxon>
        <taxon>Bacillota</taxon>
        <taxon>Bacilli</taxon>
        <taxon>Bacillales</taxon>
        <taxon>Paenibacillaceae</taxon>
        <taxon>Cohnella</taxon>
    </lineage>
</organism>
<name>A0ABW0HTK1_9BACL</name>
<evidence type="ECO:0000313" key="1">
    <source>
        <dbReference type="EMBL" id="MFC5403894.1"/>
    </source>
</evidence>
<dbReference type="RefSeq" id="WP_378133677.1">
    <property type="nucleotide sequence ID" value="NZ_JBHSMI010000025.1"/>
</dbReference>
<dbReference type="CDD" id="cd19067">
    <property type="entry name" value="PfuEndoQ-like"/>
    <property type="match status" value="1"/>
</dbReference>
<reference evidence="2" key="1">
    <citation type="journal article" date="2019" name="Int. J. Syst. Evol. Microbiol.">
        <title>The Global Catalogue of Microorganisms (GCM) 10K type strain sequencing project: providing services to taxonomists for standard genome sequencing and annotation.</title>
        <authorList>
            <consortium name="The Broad Institute Genomics Platform"/>
            <consortium name="The Broad Institute Genome Sequencing Center for Infectious Disease"/>
            <person name="Wu L."/>
            <person name="Ma J."/>
        </authorList>
    </citation>
    <scope>NUCLEOTIDE SEQUENCE [LARGE SCALE GENOMIC DNA]</scope>
    <source>
        <strain evidence="2">CGMCC 1.18575</strain>
    </source>
</reference>
<protein>
    <submittedName>
        <fullName evidence="1">Endonuclease Q family protein</fullName>
    </submittedName>
</protein>
<dbReference type="InterPro" id="IPR016195">
    <property type="entry name" value="Pol/histidinol_Pase-like"/>
</dbReference>
<dbReference type="EMBL" id="JBHSMI010000025">
    <property type="protein sequence ID" value="MFC5403894.1"/>
    <property type="molecule type" value="Genomic_DNA"/>
</dbReference>
<evidence type="ECO:0000313" key="2">
    <source>
        <dbReference type="Proteomes" id="UP001596113"/>
    </source>
</evidence>
<comment type="caution">
    <text evidence="1">The sequence shown here is derived from an EMBL/GenBank/DDBJ whole genome shotgun (WGS) entry which is preliminary data.</text>
</comment>
<keyword evidence="1" id="KW-0540">Nuclease</keyword>